<gene>
    <name evidence="2" type="ORF">STRIP9103_09159</name>
</gene>
<feature type="region of interest" description="Disordered" evidence="1">
    <location>
        <begin position="25"/>
        <end position="57"/>
    </location>
</feature>
<dbReference type="AlphaFoldDB" id="L1KLY6"/>
<organism evidence="2 3">
    <name type="scientific">Streptomyces ipomoeae 91-03</name>
    <dbReference type="NCBI Taxonomy" id="698759"/>
    <lineage>
        <taxon>Bacteria</taxon>
        <taxon>Bacillati</taxon>
        <taxon>Actinomycetota</taxon>
        <taxon>Actinomycetes</taxon>
        <taxon>Kitasatosporales</taxon>
        <taxon>Streptomycetaceae</taxon>
        <taxon>Streptomyces</taxon>
    </lineage>
</organism>
<protein>
    <submittedName>
        <fullName evidence="2">Uncharacterized protein</fullName>
    </submittedName>
</protein>
<comment type="caution">
    <text evidence="2">The sequence shown here is derived from an EMBL/GenBank/DDBJ whole genome shotgun (WGS) entry which is preliminary data.</text>
</comment>
<feature type="region of interest" description="Disordered" evidence="1">
    <location>
        <begin position="1"/>
        <end position="20"/>
    </location>
</feature>
<sequence>MPCCRGAPGDTYVNRPTVTGRGSAHIDTASWVSPPRAVSGPPQATNPSITPSTPFPSHVITTPNGPVRTARCSLSWSRPGQCLALFAAGLVAAVEHAVQELGVLAEHGLLKRSPPFASSGRRFLPTLRWRA</sequence>
<dbReference type="Proteomes" id="UP000010411">
    <property type="component" value="Unassembled WGS sequence"/>
</dbReference>
<name>L1KLY6_9ACTN</name>
<evidence type="ECO:0000256" key="1">
    <source>
        <dbReference type="SAM" id="MobiDB-lite"/>
    </source>
</evidence>
<reference evidence="2 3" key="1">
    <citation type="submission" date="2012-11" db="EMBL/GenBank/DDBJ databases">
        <authorList>
            <person name="Huguet-Tapia J.C."/>
            <person name="Durkin A.S."/>
            <person name="Pettis G.S."/>
            <person name="Badger J.H."/>
        </authorList>
    </citation>
    <scope>NUCLEOTIDE SEQUENCE [LARGE SCALE GENOMIC DNA]</scope>
    <source>
        <strain evidence="2 3">91-03</strain>
    </source>
</reference>
<proteinExistence type="predicted"/>
<dbReference type="PATRIC" id="fig|698759.3.peg.7878"/>
<dbReference type="EMBL" id="AEJC01000599">
    <property type="protein sequence ID" value="EKX61388.1"/>
    <property type="molecule type" value="Genomic_DNA"/>
</dbReference>
<evidence type="ECO:0000313" key="2">
    <source>
        <dbReference type="EMBL" id="EKX61388.1"/>
    </source>
</evidence>
<evidence type="ECO:0000313" key="3">
    <source>
        <dbReference type="Proteomes" id="UP000010411"/>
    </source>
</evidence>
<feature type="compositionally biased region" description="Polar residues" evidence="1">
    <location>
        <begin position="42"/>
        <end position="52"/>
    </location>
</feature>
<accession>L1KLY6</accession>
<keyword evidence="3" id="KW-1185">Reference proteome</keyword>